<evidence type="ECO:0000313" key="1">
    <source>
        <dbReference type="EMBL" id="PIA12849.1"/>
    </source>
</evidence>
<dbReference type="Proteomes" id="UP000242474">
    <property type="component" value="Unassembled WGS sequence"/>
</dbReference>
<keyword evidence="2" id="KW-1185">Reference proteome</keyword>
<gene>
    <name evidence="1" type="ORF">COEREDRAFT_12097</name>
</gene>
<organism evidence="1 2">
    <name type="scientific">Coemansia reversa (strain ATCC 12441 / NRRL 1564)</name>
    <dbReference type="NCBI Taxonomy" id="763665"/>
    <lineage>
        <taxon>Eukaryota</taxon>
        <taxon>Fungi</taxon>
        <taxon>Fungi incertae sedis</taxon>
        <taxon>Zoopagomycota</taxon>
        <taxon>Kickxellomycotina</taxon>
        <taxon>Kickxellomycetes</taxon>
        <taxon>Kickxellales</taxon>
        <taxon>Kickxellaceae</taxon>
        <taxon>Coemansia</taxon>
    </lineage>
</organism>
<evidence type="ECO:0000313" key="2">
    <source>
        <dbReference type="Proteomes" id="UP000242474"/>
    </source>
</evidence>
<reference evidence="1 2" key="1">
    <citation type="journal article" date="2015" name="Genome Biol. Evol.">
        <title>Phylogenomic analyses indicate that early fungi evolved digesting cell walls of algal ancestors of land plants.</title>
        <authorList>
            <person name="Chang Y."/>
            <person name="Wang S."/>
            <person name="Sekimoto S."/>
            <person name="Aerts A.L."/>
            <person name="Choi C."/>
            <person name="Clum A."/>
            <person name="LaButti K.M."/>
            <person name="Lindquist E.A."/>
            <person name="Yee Ngan C."/>
            <person name="Ohm R.A."/>
            <person name="Salamov A.A."/>
            <person name="Grigoriev I.V."/>
            <person name="Spatafora J.W."/>
            <person name="Berbee M.L."/>
        </authorList>
    </citation>
    <scope>NUCLEOTIDE SEQUENCE [LARGE SCALE GENOMIC DNA]</scope>
    <source>
        <strain evidence="1 2">NRRL 1564</strain>
    </source>
</reference>
<accession>A0A2G5B1G4</accession>
<protein>
    <submittedName>
        <fullName evidence="1">Uncharacterized protein</fullName>
    </submittedName>
</protein>
<name>A0A2G5B1G4_COERN</name>
<sequence>MLRKVHDYLEQLALKGDASHLQGCSQGDSTIPFVGRLGFAHGSCPAAIRPPQQIAIEHKGFSKL</sequence>
<dbReference type="EMBL" id="KZ303563">
    <property type="protein sequence ID" value="PIA12849.1"/>
    <property type="molecule type" value="Genomic_DNA"/>
</dbReference>
<dbReference type="AlphaFoldDB" id="A0A2G5B1G4"/>
<proteinExistence type="predicted"/>